<keyword evidence="5" id="KW-0804">Transcription</keyword>
<evidence type="ECO:0000259" key="6">
    <source>
        <dbReference type="SMART" id="SM00249"/>
    </source>
</evidence>
<feature type="domain" description="Zinc finger PHD-type" evidence="6">
    <location>
        <begin position="600"/>
        <end position="646"/>
    </location>
</feature>
<dbReference type="SUPFAM" id="SSF52540">
    <property type="entry name" value="P-loop containing nucleoside triphosphate hydrolases"/>
    <property type="match status" value="1"/>
</dbReference>
<accession>A0ABD1USC8</accession>
<dbReference type="AlphaFoldDB" id="A0ABD1USC8"/>
<sequence>MEPPILEACKKGKKPTNFYGFHTFAEPGCPISLHGPFRDNIRQFLQECAELEEYNVEGMPVWCTFLVLEKRGIVLPLYTVEENVKISAKPFCDPCRCAGWSHHLVSKRKYHVIIPMDDEWNKPLNEGVLDLQHHLLHGLIHCNGFGHLLIINGIEGGSNYLCGREIMDLWDRLCSLLHTRQITVEDLSKKHKMDLRLLNGVAYGHSWFGRWGYQFFQGSFGVKEHNYSRAIEILSSLELDQVINDCCQGNGCRDIGQIIRHYREMSETNLTTIRDLFRFMLTLKSRDPPGRNSTTIATFTYSSKILPKIALWDRPVGKERSMKCRKFANVAANMDSRWPVRRLQNVAEVIVEALKEKRAANKAGSCGMTRQEARDAARLHIGDTGLIDHVLKAMNNVIVGNYIVRRAVNRSTRVLEYSIQDLKGGTRVDPIMIPKPMMFGKSVYFDVTYLYKNVLQCCYSESNFVKLAVQTIMDSKHFVKDWPFRDEADDLLRFICQVMPSSIDLKTELTRDFPPAEYIVVPLHATVGDLKLAVQSAMRDTYCVMEQLLVTDIVELEGVDDEEVLFGLVESGAQLRVRGSGLDWGTNLRYEGGADTWTVRCKCGALDDDGERMVSCDICEIWQHTRCSGIEDPEVVPRLFVCDTCCTSLAPPRMQSSYNFEHFPASALPHCHAVFLGDVCWHLSVTMLPPTIQDSRILFQLEEEEMMVMDNVEEKKTKAKVKGLIDLVFSWSVTDVMNKDLYKNKVEQIPETFSSLEHYFRSFINPLIEETHANLRSNFTTLNYAPVREIFYVDFQLPNNLYYTITLRRLSDSEKVEAYEPEVGDLIALTDVIPKRIDDLDRPKRSYTIALVKHVNDKGPFKILSVLSSKPIVFVREKGGNTDTLFAVHLTNLATNIRIWHALHPNLTGDYMKIFNSVLEVDPTVEENCTLCFLEENRSIHLSKLRESIGTFRMDGSQEVAILNCIVTRECHHRNDVKLIWGPPGTGKTKMIGSLLFVMLRMKCRTLTCAPTNIAVIGVAKKITEFD</sequence>
<gene>
    <name evidence="7" type="ORF">Fot_20565</name>
</gene>
<dbReference type="Pfam" id="PF20073">
    <property type="entry name" value="DUF6469"/>
    <property type="match status" value="1"/>
</dbReference>
<evidence type="ECO:0000256" key="5">
    <source>
        <dbReference type="ARBA" id="ARBA00023163"/>
    </source>
</evidence>
<name>A0ABD1USC8_9LAMI</name>
<dbReference type="Pfam" id="PF25874">
    <property type="entry name" value="WHD_plant_repro"/>
    <property type="match status" value="1"/>
</dbReference>
<dbReference type="Pfam" id="PF00628">
    <property type="entry name" value="PHD"/>
    <property type="match status" value="1"/>
</dbReference>
<dbReference type="InterPro" id="IPR013083">
    <property type="entry name" value="Znf_RING/FYVE/PHD"/>
</dbReference>
<keyword evidence="4" id="KW-0805">Transcription regulation</keyword>
<evidence type="ECO:0000256" key="4">
    <source>
        <dbReference type="ARBA" id="ARBA00023015"/>
    </source>
</evidence>
<dbReference type="PANTHER" id="PTHR46201">
    <property type="entry name" value="PHD FINGER PROTEIN MALE MEIOCYTE DEATH 1-RELATED"/>
    <property type="match status" value="1"/>
</dbReference>
<reference evidence="8" key="1">
    <citation type="submission" date="2024-07" db="EMBL/GenBank/DDBJ databases">
        <title>Two chromosome-level genome assemblies of Korean endemic species Abeliophyllum distichum and Forsythia ovata (Oleaceae).</title>
        <authorList>
            <person name="Jang H."/>
        </authorList>
    </citation>
    <scope>NUCLEOTIDE SEQUENCE [LARGE SCALE GENOMIC DNA]</scope>
</reference>
<evidence type="ECO:0000256" key="2">
    <source>
        <dbReference type="ARBA" id="ARBA00022771"/>
    </source>
</evidence>
<evidence type="ECO:0000256" key="1">
    <source>
        <dbReference type="ARBA" id="ARBA00022723"/>
    </source>
</evidence>
<dbReference type="EMBL" id="JBFOLJ010000006">
    <property type="protein sequence ID" value="KAL2527964.1"/>
    <property type="molecule type" value="Genomic_DNA"/>
</dbReference>
<protein>
    <submittedName>
        <fullName evidence="7">PHD domain-containing protein</fullName>
    </submittedName>
</protein>
<comment type="caution">
    <text evidence="7">The sequence shown here is derived from an EMBL/GenBank/DDBJ whole genome shotgun (WGS) entry which is preliminary data.</text>
</comment>
<dbReference type="InterPro" id="IPR027417">
    <property type="entry name" value="P-loop_NTPase"/>
</dbReference>
<dbReference type="Pfam" id="PF25565">
    <property type="entry name" value="Ubiquitin_At1g33420"/>
    <property type="match status" value="1"/>
</dbReference>
<evidence type="ECO:0000313" key="7">
    <source>
        <dbReference type="EMBL" id="KAL2527964.1"/>
    </source>
</evidence>
<evidence type="ECO:0000256" key="3">
    <source>
        <dbReference type="ARBA" id="ARBA00022833"/>
    </source>
</evidence>
<dbReference type="InterPro" id="IPR058054">
    <property type="entry name" value="Znf_MS1-like"/>
</dbReference>
<dbReference type="InterPro" id="IPR001965">
    <property type="entry name" value="Znf_PHD"/>
</dbReference>
<keyword evidence="1" id="KW-0479">Metal-binding</keyword>
<dbReference type="InterPro" id="IPR011011">
    <property type="entry name" value="Znf_FYVE_PHD"/>
</dbReference>
<keyword evidence="2" id="KW-0863">Zinc-finger</keyword>
<dbReference type="SMART" id="SM00249">
    <property type="entry name" value="PHD"/>
    <property type="match status" value="1"/>
</dbReference>
<dbReference type="CDD" id="cd15556">
    <property type="entry name" value="PHD_MMD1_like"/>
    <property type="match status" value="1"/>
</dbReference>
<keyword evidence="3" id="KW-0862">Zinc</keyword>
<dbReference type="Gene3D" id="3.30.40.10">
    <property type="entry name" value="Zinc/RING finger domain, C3HC4 (zinc finger)"/>
    <property type="match status" value="1"/>
</dbReference>
<dbReference type="InterPro" id="IPR057765">
    <property type="entry name" value="MS1-like_ubiquitin"/>
</dbReference>
<evidence type="ECO:0000313" key="8">
    <source>
        <dbReference type="Proteomes" id="UP001604277"/>
    </source>
</evidence>
<dbReference type="InterPro" id="IPR019787">
    <property type="entry name" value="Znf_PHD-finger"/>
</dbReference>
<keyword evidence="8" id="KW-1185">Reference proteome</keyword>
<proteinExistence type="predicted"/>
<dbReference type="PANTHER" id="PTHR46201:SF9">
    <property type="entry name" value="PHD FINGER PROTEIN MALE MEIOCYTE DEATH 1"/>
    <property type="match status" value="1"/>
</dbReference>
<dbReference type="InterPro" id="IPR059080">
    <property type="entry name" value="WHD_PTC1"/>
</dbReference>
<dbReference type="Pfam" id="PF13086">
    <property type="entry name" value="AAA_11"/>
    <property type="match status" value="1"/>
</dbReference>
<dbReference type="InterPro" id="IPR045529">
    <property type="entry name" value="DUF6469"/>
</dbReference>
<dbReference type="GO" id="GO:0008270">
    <property type="term" value="F:zinc ion binding"/>
    <property type="evidence" value="ECO:0007669"/>
    <property type="project" value="UniProtKB-KW"/>
</dbReference>
<organism evidence="7 8">
    <name type="scientific">Forsythia ovata</name>
    <dbReference type="NCBI Taxonomy" id="205694"/>
    <lineage>
        <taxon>Eukaryota</taxon>
        <taxon>Viridiplantae</taxon>
        <taxon>Streptophyta</taxon>
        <taxon>Embryophyta</taxon>
        <taxon>Tracheophyta</taxon>
        <taxon>Spermatophyta</taxon>
        <taxon>Magnoliopsida</taxon>
        <taxon>eudicotyledons</taxon>
        <taxon>Gunneridae</taxon>
        <taxon>Pentapetalae</taxon>
        <taxon>asterids</taxon>
        <taxon>lamiids</taxon>
        <taxon>Lamiales</taxon>
        <taxon>Oleaceae</taxon>
        <taxon>Forsythieae</taxon>
        <taxon>Forsythia</taxon>
    </lineage>
</organism>
<dbReference type="InterPro" id="IPR019786">
    <property type="entry name" value="Zinc_finger_PHD-type_CS"/>
</dbReference>
<dbReference type="SUPFAM" id="SSF57903">
    <property type="entry name" value="FYVE/PHD zinc finger"/>
    <property type="match status" value="1"/>
</dbReference>
<dbReference type="Proteomes" id="UP001604277">
    <property type="component" value="Unassembled WGS sequence"/>
</dbReference>
<dbReference type="PROSITE" id="PS01359">
    <property type="entry name" value="ZF_PHD_1"/>
    <property type="match status" value="1"/>
</dbReference>
<dbReference type="Gene3D" id="3.40.50.300">
    <property type="entry name" value="P-loop containing nucleotide triphosphate hydrolases"/>
    <property type="match status" value="1"/>
</dbReference>
<dbReference type="InterPro" id="IPR041677">
    <property type="entry name" value="DNA2/NAM7_AAA_11"/>
</dbReference>